<sequence>MKQKMDRPFPAVNSRNPENWTPKVRLKGWIMAALLAGDLENMFADVNEDVDYESTIIPPRVNAASFKIDGSICTIVKAEGQFRNSKDDDLIST</sequence>
<dbReference type="EMBL" id="JACEIK010001040">
    <property type="protein sequence ID" value="MCD7465355.1"/>
    <property type="molecule type" value="Genomic_DNA"/>
</dbReference>
<reference evidence="1 2" key="1">
    <citation type="journal article" date="2021" name="BMC Genomics">
        <title>Datura genome reveals duplications of psychoactive alkaloid biosynthetic genes and high mutation rate following tissue culture.</title>
        <authorList>
            <person name="Rajewski A."/>
            <person name="Carter-House D."/>
            <person name="Stajich J."/>
            <person name="Litt A."/>
        </authorList>
    </citation>
    <scope>NUCLEOTIDE SEQUENCE [LARGE SCALE GENOMIC DNA]</scope>
    <source>
        <strain evidence="1">AR-01</strain>
    </source>
</reference>
<comment type="caution">
    <text evidence="1">The sequence shown here is derived from an EMBL/GenBank/DDBJ whole genome shotgun (WGS) entry which is preliminary data.</text>
</comment>
<gene>
    <name evidence="1" type="ORF">HAX54_001158</name>
</gene>
<name>A0ABS8T338_DATST</name>
<organism evidence="1 2">
    <name type="scientific">Datura stramonium</name>
    <name type="common">Jimsonweed</name>
    <name type="synonym">Common thornapple</name>
    <dbReference type="NCBI Taxonomy" id="4076"/>
    <lineage>
        <taxon>Eukaryota</taxon>
        <taxon>Viridiplantae</taxon>
        <taxon>Streptophyta</taxon>
        <taxon>Embryophyta</taxon>
        <taxon>Tracheophyta</taxon>
        <taxon>Spermatophyta</taxon>
        <taxon>Magnoliopsida</taxon>
        <taxon>eudicotyledons</taxon>
        <taxon>Gunneridae</taxon>
        <taxon>Pentapetalae</taxon>
        <taxon>asterids</taxon>
        <taxon>lamiids</taxon>
        <taxon>Solanales</taxon>
        <taxon>Solanaceae</taxon>
        <taxon>Solanoideae</taxon>
        <taxon>Datureae</taxon>
        <taxon>Datura</taxon>
    </lineage>
</organism>
<dbReference type="Proteomes" id="UP000823775">
    <property type="component" value="Unassembled WGS sequence"/>
</dbReference>
<keyword evidence="2" id="KW-1185">Reference proteome</keyword>
<evidence type="ECO:0000313" key="2">
    <source>
        <dbReference type="Proteomes" id="UP000823775"/>
    </source>
</evidence>
<protein>
    <submittedName>
        <fullName evidence="1">Uncharacterized protein</fullName>
    </submittedName>
</protein>
<evidence type="ECO:0000313" key="1">
    <source>
        <dbReference type="EMBL" id="MCD7465355.1"/>
    </source>
</evidence>
<proteinExistence type="predicted"/>
<accession>A0ABS8T338</accession>